<dbReference type="GO" id="GO:0003677">
    <property type="term" value="F:DNA binding"/>
    <property type="evidence" value="ECO:0007669"/>
    <property type="project" value="UniProtKB-KW"/>
</dbReference>
<feature type="domain" description="FHA" evidence="4">
    <location>
        <begin position="65"/>
        <end position="131"/>
    </location>
</feature>
<dbReference type="PROSITE" id="PS51078">
    <property type="entry name" value="ICLR_ED"/>
    <property type="match status" value="1"/>
</dbReference>
<dbReference type="Gene3D" id="3.30.450.40">
    <property type="match status" value="1"/>
</dbReference>
<dbReference type="SMART" id="SM00346">
    <property type="entry name" value="HTH_ICLR"/>
    <property type="match status" value="1"/>
</dbReference>
<evidence type="ECO:0000256" key="2">
    <source>
        <dbReference type="ARBA" id="ARBA00023125"/>
    </source>
</evidence>
<dbReference type="InterPro" id="IPR029016">
    <property type="entry name" value="GAF-like_dom_sf"/>
</dbReference>
<dbReference type="RefSeq" id="WP_134641463.1">
    <property type="nucleotide sequence ID" value="NZ_SOHM01000031.1"/>
</dbReference>
<dbReference type="InterPro" id="IPR036388">
    <property type="entry name" value="WH-like_DNA-bd_sf"/>
</dbReference>
<dbReference type="EMBL" id="SOHM01000031">
    <property type="protein sequence ID" value="TFD86982.1"/>
    <property type="molecule type" value="Genomic_DNA"/>
</dbReference>
<evidence type="ECO:0000256" key="1">
    <source>
        <dbReference type="ARBA" id="ARBA00023015"/>
    </source>
</evidence>
<dbReference type="Gene3D" id="1.10.10.10">
    <property type="entry name" value="Winged helix-like DNA-binding domain superfamily/Winged helix DNA-binding domain"/>
    <property type="match status" value="1"/>
</dbReference>
<evidence type="ECO:0000259" key="4">
    <source>
        <dbReference type="PROSITE" id="PS50006"/>
    </source>
</evidence>
<dbReference type="InterPro" id="IPR005471">
    <property type="entry name" value="Tscrpt_reg_IclR_N"/>
</dbReference>
<dbReference type="SUPFAM" id="SSF55781">
    <property type="entry name" value="GAF domain-like"/>
    <property type="match status" value="1"/>
</dbReference>
<dbReference type="InterPro" id="IPR014757">
    <property type="entry name" value="Tscrpt_reg_IclR_C"/>
</dbReference>
<dbReference type="Pfam" id="PF01614">
    <property type="entry name" value="IclR_C"/>
    <property type="match status" value="1"/>
</dbReference>
<keyword evidence="2" id="KW-0238">DNA-binding</keyword>
<dbReference type="InterPro" id="IPR050707">
    <property type="entry name" value="HTH_MetabolicPath_Reg"/>
</dbReference>
<evidence type="ECO:0000259" key="5">
    <source>
        <dbReference type="PROSITE" id="PS51077"/>
    </source>
</evidence>
<evidence type="ECO:0000256" key="3">
    <source>
        <dbReference type="ARBA" id="ARBA00023163"/>
    </source>
</evidence>
<proteinExistence type="predicted"/>
<protein>
    <submittedName>
        <fullName evidence="7">IclR family transcriptional regulator</fullName>
    </submittedName>
</protein>
<evidence type="ECO:0000313" key="7">
    <source>
        <dbReference type="EMBL" id="TFD86982.1"/>
    </source>
</evidence>
<name>A0A4R9BLQ0_9MICO</name>
<dbReference type="OrthoDB" id="4068713at2"/>
<feature type="domain" description="IclR-ED" evidence="6">
    <location>
        <begin position="70"/>
        <end position="249"/>
    </location>
</feature>
<dbReference type="GO" id="GO:0045892">
    <property type="term" value="P:negative regulation of DNA-templated transcription"/>
    <property type="evidence" value="ECO:0007669"/>
    <property type="project" value="TreeGrafter"/>
</dbReference>
<evidence type="ECO:0000313" key="8">
    <source>
        <dbReference type="Proteomes" id="UP000298468"/>
    </source>
</evidence>
<dbReference type="PROSITE" id="PS50006">
    <property type="entry name" value="FHA_DOMAIN"/>
    <property type="match status" value="1"/>
</dbReference>
<sequence>MANSKTGDSLVSRVATILDAFDTHRSSMTLSALSRRVGIPLASTHRLVGQLVDERLLERADNGELRLGRRLWELASRGSQTTDLRQVALPFLEDLHAVVQQHTTLGVLDGDDVLYVERLTAHGSAVNITQIAGRLPVDACSSGLVLLAHAPAEVQDEMLARTRVRYTHETVTDAAELRRLLAEIRTVGYACVPGIIVAEATGIAVPIFESGNRVIAALNVIVPRGDEDLHATVPALKTAARGISRALGADRPRGTVRRLPLPSLP</sequence>
<dbReference type="PANTHER" id="PTHR30136">
    <property type="entry name" value="HELIX-TURN-HELIX TRANSCRIPTIONAL REGULATOR, ICLR FAMILY"/>
    <property type="match status" value="1"/>
</dbReference>
<dbReference type="AlphaFoldDB" id="A0A4R9BLQ0"/>
<dbReference type="Proteomes" id="UP000298468">
    <property type="component" value="Unassembled WGS sequence"/>
</dbReference>
<evidence type="ECO:0000259" key="6">
    <source>
        <dbReference type="PROSITE" id="PS51078"/>
    </source>
</evidence>
<dbReference type="InterPro" id="IPR000253">
    <property type="entry name" value="FHA_dom"/>
</dbReference>
<gene>
    <name evidence="7" type="ORF">E3T61_14015</name>
</gene>
<dbReference type="PROSITE" id="PS51077">
    <property type="entry name" value="HTH_ICLR"/>
    <property type="match status" value="1"/>
</dbReference>
<keyword evidence="8" id="KW-1185">Reference proteome</keyword>
<dbReference type="Pfam" id="PF09339">
    <property type="entry name" value="HTH_IclR"/>
    <property type="match status" value="1"/>
</dbReference>
<dbReference type="GO" id="GO:0003700">
    <property type="term" value="F:DNA-binding transcription factor activity"/>
    <property type="evidence" value="ECO:0007669"/>
    <property type="project" value="TreeGrafter"/>
</dbReference>
<dbReference type="InterPro" id="IPR036390">
    <property type="entry name" value="WH_DNA-bd_sf"/>
</dbReference>
<dbReference type="PANTHER" id="PTHR30136:SF24">
    <property type="entry name" value="HTH-TYPE TRANSCRIPTIONAL REPRESSOR ALLR"/>
    <property type="match status" value="1"/>
</dbReference>
<dbReference type="SUPFAM" id="SSF46785">
    <property type="entry name" value="Winged helix' DNA-binding domain"/>
    <property type="match status" value="1"/>
</dbReference>
<organism evidence="7 8">
    <name type="scientific">Cryobacterium lactosi</name>
    <dbReference type="NCBI Taxonomy" id="1259202"/>
    <lineage>
        <taxon>Bacteria</taxon>
        <taxon>Bacillati</taxon>
        <taxon>Actinomycetota</taxon>
        <taxon>Actinomycetes</taxon>
        <taxon>Micrococcales</taxon>
        <taxon>Microbacteriaceae</taxon>
        <taxon>Cryobacterium</taxon>
    </lineage>
</organism>
<comment type="caution">
    <text evidence="7">The sequence shown here is derived from an EMBL/GenBank/DDBJ whole genome shotgun (WGS) entry which is preliminary data.</text>
</comment>
<keyword evidence="1" id="KW-0805">Transcription regulation</keyword>
<reference evidence="7 8" key="1">
    <citation type="submission" date="2019-03" db="EMBL/GenBank/DDBJ databases">
        <title>Genomics of glacier-inhabiting Cryobacterium strains.</title>
        <authorList>
            <person name="Liu Q."/>
            <person name="Xin Y.-H."/>
        </authorList>
    </citation>
    <scope>NUCLEOTIDE SEQUENCE [LARGE SCALE GENOMIC DNA]</scope>
    <source>
        <strain evidence="7 8">Sr59</strain>
    </source>
</reference>
<feature type="domain" description="HTH iclR-type" evidence="5">
    <location>
        <begin position="8"/>
        <end position="69"/>
    </location>
</feature>
<keyword evidence="3" id="KW-0804">Transcription</keyword>
<accession>A0A4R9BLQ0</accession>